<evidence type="ECO:0000313" key="1">
    <source>
        <dbReference type="EMBL" id="QOY89227.1"/>
    </source>
</evidence>
<dbReference type="AlphaFoldDB" id="A0A7S7SKJ2"/>
<proteinExistence type="predicted"/>
<dbReference type="KEGG" id="pfer:IRI77_04520"/>
<gene>
    <name evidence="1" type="ORF">IRI77_04520</name>
</gene>
<name>A0A7S7SKJ2_PALFE</name>
<evidence type="ECO:0008006" key="3">
    <source>
        <dbReference type="Google" id="ProtNLM"/>
    </source>
</evidence>
<accession>A0A7S7SKJ2</accession>
<keyword evidence="2" id="KW-1185">Reference proteome</keyword>
<dbReference type="RefSeq" id="WP_194450889.1">
    <property type="nucleotide sequence ID" value="NZ_CP063849.1"/>
</dbReference>
<protein>
    <recommendedName>
        <fullName evidence="3">Glycoside hydrolase family 42 N-terminal domain-containing protein</fullName>
    </recommendedName>
</protein>
<evidence type="ECO:0000313" key="2">
    <source>
        <dbReference type="Proteomes" id="UP000593892"/>
    </source>
</evidence>
<organism evidence="1 2">
    <name type="scientific">Paludibaculum fermentans</name>
    <dbReference type="NCBI Taxonomy" id="1473598"/>
    <lineage>
        <taxon>Bacteria</taxon>
        <taxon>Pseudomonadati</taxon>
        <taxon>Acidobacteriota</taxon>
        <taxon>Terriglobia</taxon>
        <taxon>Bryobacterales</taxon>
        <taxon>Bryobacteraceae</taxon>
        <taxon>Paludibaculum</taxon>
    </lineage>
</organism>
<dbReference type="Proteomes" id="UP000593892">
    <property type="component" value="Chromosome"/>
</dbReference>
<dbReference type="EMBL" id="CP063849">
    <property type="protein sequence ID" value="QOY89227.1"/>
    <property type="molecule type" value="Genomic_DNA"/>
</dbReference>
<sequence>MTFQSRAGAALAQWNQEHRLALITTSLLLAVQLSACVPARWPSADVESLSLLKQSPINCLLVDSAVWKSEFAAAAKGQGITVLATKQDGASLAVFEAPGGAALFTLTARAKMPIEHPGEVLGTTQGVWPGVRAEEKGAVQARPSSSPWVDTNSGFLRFTRSVTPPATALWLANTPPEKTILGAERYIQAVADAAMAGARWVVALDPGYWDLLRKGDEKAVAGWRRINAVLKFYEDHKDIATWPDFSGLAVLQDASSGALMSGSILDMIAAKHIPARVVTPERLPVAAPKDVRLLLNIDPSALSQEQKDAVRGVARKGATVLSGPPAWKMAIPEGDSITFPETSLKQMEEIWREINGVIGRRNFAARLFGAPSMLSNLKGDPTSGKLALHLVNYSDYPVENITVHLLGKYKSATLITPAGTKKLEIYDAEDETGIDLDKVTDVAIVLLEVSTVN</sequence>
<reference evidence="1 2" key="1">
    <citation type="submission" date="2020-10" db="EMBL/GenBank/DDBJ databases">
        <title>Complete genome sequence of Paludibaculum fermentans P105T, a facultatively anaerobic acidobacterium capable of dissimilatory Fe(III) reduction.</title>
        <authorList>
            <person name="Dedysh S.N."/>
            <person name="Beletsky A.V."/>
            <person name="Kulichevskaya I.S."/>
            <person name="Mardanov A.V."/>
            <person name="Ravin N.V."/>
        </authorList>
    </citation>
    <scope>NUCLEOTIDE SEQUENCE [LARGE SCALE GENOMIC DNA]</scope>
    <source>
        <strain evidence="1 2">P105</strain>
    </source>
</reference>